<dbReference type="PANTHER" id="PTHR34875">
    <property type="entry name" value="UPF0237 PROTEIN MJ1558"/>
    <property type="match status" value="1"/>
</dbReference>
<dbReference type="RefSeq" id="WP_105483602.1">
    <property type="nucleotide sequence ID" value="NZ_NIGF01000007.1"/>
</dbReference>
<evidence type="ECO:0000313" key="2">
    <source>
        <dbReference type="EMBL" id="PQV64138.1"/>
    </source>
</evidence>
<feature type="domain" description="ACT" evidence="1">
    <location>
        <begin position="3"/>
        <end position="80"/>
    </location>
</feature>
<gene>
    <name evidence="2" type="ORF">B1R32_107164</name>
</gene>
<dbReference type="SUPFAM" id="SSF55021">
    <property type="entry name" value="ACT-like"/>
    <property type="match status" value="2"/>
</dbReference>
<feature type="domain" description="ACT" evidence="1">
    <location>
        <begin position="92"/>
        <end position="167"/>
    </location>
</feature>
<accession>A0A2S8STN2</accession>
<dbReference type="InterPro" id="IPR050990">
    <property type="entry name" value="UPF0237/GcvR_regulator"/>
</dbReference>
<evidence type="ECO:0000259" key="1">
    <source>
        <dbReference type="PROSITE" id="PS51671"/>
    </source>
</evidence>
<organism evidence="2 3">
    <name type="scientific">Abditibacterium utsteinense</name>
    <dbReference type="NCBI Taxonomy" id="1960156"/>
    <lineage>
        <taxon>Bacteria</taxon>
        <taxon>Pseudomonadati</taxon>
        <taxon>Abditibacteriota</taxon>
        <taxon>Abditibacteriia</taxon>
        <taxon>Abditibacteriales</taxon>
        <taxon>Abditibacteriaceae</taxon>
        <taxon>Abditibacterium</taxon>
    </lineage>
</organism>
<dbReference type="InParanoid" id="A0A2S8STN2"/>
<dbReference type="OrthoDB" id="5814713at2"/>
<dbReference type="Proteomes" id="UP000237684">
    <property type="component" value="Unassembled WGS sequence"/>
</dbReference>
<dbReference type="InterPro" id="IPR045865">
    <property type="entry name" value="ACT-like_dom_sf"/>
</dbReference>
<dbReference type="AlphaFoldDB" id="A0A2S8STN2"/>
<proteinExistence type="predicted"/>
<dbReference type="CDD" id="cd02116">
    <property type="entry name" value="ACT"/>
    <property type="match status" value="1"/>
</dbReference>
<evidence type="ECO:0000313" key="3">
    <source>
        <dbReference type="Proteomes" id="UP000237684"/>
    </source>
</evidence>
<reference evidence="2 3" key="1">
    <citation type="journal article" date="2018" name="Syst. Appl. Microbiol.">
        <title>Abditibacterium utsteinense sp. nov., the first cultivated member of candidate phylum FBP, isolated from ice-free Antarctic soil samples.</title>
        <authorList>
            <person name="Tahon G."/>
            <person name="Tytgat B."/>
            <person name="Lebbe L."/>
            <person name="Carlier A."/>
            <person name="Willems A."/>
        </authorList>
    </citation>
    <scope>NUCLEOTIDE SEQUENCE [LARGE SCALE GENOMIC DNA]</scope>
    <source>
        <strain evidence="2 3">LMG 29911</strain>
    </source>
</reference>
<dbReference type="PANTHER" id="PTHR34875:SF6">
    <property type="entry name" value="UPF0237 PROTEIN MJ1558"/>
    <property type="match status" value="1"/>
</dbReference>
<name>A0A2S8STN2_9BACT</name>
<dbReference type="PROSITE" id="PS51671">
    <property type="entry name" value="ACT"/>
    <property type="match status" value="2"/>
</dbReference>
<comment type="caution">
    <text evidence="2">The sequence shown here is derived from an EMBL/GenBank/DDBJ whole genome shotgun (WGS) entry which is preliminary data.</text>
</comment>
<dbReference type="EMBL" id="NIGF01000007">
    <property type="protein sequence ID" value="PQV64138.1"/>
    <property type="molecule type" value="Genomic_DNA"/>
</dbReference>
<dbReference type="InterPro" id="IPR002912">
    <property type="entry name" value="ACT_dom"/>
</dbReference>
<dbReference type="Pfam" id="PF13740">
    <property type="entry name" value="ACT_6"/>
    <property type="match status" value="2"/>
</dbReference>
<protein>
    <submittedName>
        <fullName evidence="2">Glycine cleavage system transcriptional repressor</fullName>
    </submittedName>
</protein>
<dbReference type="Gene3D" id="3.30.70.260">
    <property type="match status" value="2"/>
</dbReference>
<sequence length="172" mass="18397">MLIITAVGPDKPGMAHAVAQILFEGGCNIEDTTMTRLSGQFSMILAVTPPQNVSLDELTARLEALRAQNGLVVDVSEVSKAEIAPQSAPRYLLTAYGPESVGLLAKLTGILTTVEVNITDVQTRVAQKGTVYVMLLELELPAALTPEKLKIELQNGAGDLQISLREVDEETL</sequence>
<keyword evidence="3" id="KW-1185">Reference proteome</keyword>